<comment type="caution">
    <text evidence="1">The sequence shown here is derived from an EMBL/GenBank/DDBJ whole genome shotgun (WGS) entry which is preliminary data.</text>
</comment>
<dbReference type="Gramene" id="PRQ28998">
    <property type="protein sequence ID" value="PRQ28998"/>
    <property type="gene ID" value="RchiOBHm_Chr5g0009061"/>
</dbReference>
<accession>A0A2P6Q478</accession>
<proteinExistence type="predicted"/>
<protein>
    <submittedName>
        <fullName evidence="1">Uncharacterized protein</fullName>
    </submittedName>
</protein>
<reference evidence="1 2" key="1">
    <citation type="journal article" date="2018" name="Nat. Genet.">
        <title>The Rosa genome provides new insights in the design of modern roses.</title>
        <authorList>
            <person name="Bendahmane M."/>
        </authorList>
    </citation>
    <scope>NUCLEOTIDE SEQUENCE [LARGE SCALE GENOMIC DNA]</scope>
    <source>
        <strain evidence="2">cv. Old Blush</strain>
    </source>
</reference>
<evidence type="ECO:0000313" key="2">
    <source>
        <dbReference type="Proteomes" id="UP000238479"/>
    </source>
</evidence>
<gene>
    <name evidence="1" type="ORF">RchiOBHm_Chr5g0009061</name>
</gene>
<name>A0A2P6Q478_ROSCH</name>
<organism evidence="1 2">
    <name type="scientific">Rosa chinensis</name>
    <name type="common">China rose</name>
    <dbReference type="NCBI Taxonomy" id="74649"/>
    <lineage>
        <taxon>Eukaryota</taxon>
        <taxon>Viridiplantae</taxon>
        <taxon>Streptophyta</taxon>
        <taxon>Embryophyta</taxon>
        <taxon>Tracheophyta</taxon>
        <taxon>Spermatophyta</taxon>
        <taxon>Magnoliopsida</taxon>
        <taxon>eudicotyledons</taxon>
        <taxon>Gunneridae</taxon>
        <taxon>Pentapetalae</taxon>
        <taxon>rosids</taxon>
        <taxon>fabids</taxon>
        <taxon>Rosales</taxon>
        <taxon>Rosaceae</taxon>
        <taxon>Rosoideae</taxon>
        <taxon>Rosoideae incertae sedis</taxon>
        <taxon>Rosa</taxon>
    </lineage>
</organism>
<sequence length="51" mass="5624">MVRGWKTVRIKMAISTNALGGVTTMVRGFSSLSLHTLTSTWNKKIKMAISI</sequence>
<dbReference type="EMBL" id="PDCK01000043">
    <property type="protein sequence ID" value="PRQ28998.1"/>
    <property type="molecule type" value="Genomic_DNA"/>
</dbReference>
<evidence type="ECO:0000313" key="1">
    <source>
        <dbReference type="EMBL" id="PRQ28998.1"/>
    </source>
</evidence>
<dbReference type="Proteomes" id="UP000238479">
    <property type="component" value="Chromosome 5"/>
</dbReference>
<dbReference type="AlphaFoldDB" id="A0A2P6Q478"/>
<keyword evidence="2" id="KW-1185">Reference proteome</keyword>